<dbReference type="EMBL" id="CP064030">
    <property type="protein sequence ID" value="QRN55107.1"/>
    <property type="molecule type" value="Genomic_DNA"/>
</dbReference>
<dbReference type="Proteomes" id="UP000663181">
    <property type="component" value="Chromosome"/>
</dbReference>
<evidence type="ECO:0000313" key="1">
    <source>
        <dbReference type="EMBL" id="QRN55107.1"/>
    </source>
</evidence>
<protein>
    <submittedName>
        <fullName evidence="1">DUF2884 domain-containing protein</fullName>
    </submittedName>
</protein>
<sequence length="189" mass="19705">MNYANVLGTLALCSLLTACGHGSSDYSIVNIGPGIHLSHGGIHAGDGQIRVYVSNAPDAVISANGDLQINQQAVAVDPAVRELLKTYYQNAMMVRTDGIATGKAGAAIGEQVAKSVTQALSSGHPEQIGQDVEAKAQLVKQSALKICQDLGAIQTAQDQLAAKLPAFQPYSHLVTNHDISDCKDDTVAN</sequence>
<accession>A0ABX7GZN1</accession>
<gene>
    <name evidence="1" type="ORF">ISN74_07140</name>
</gene>
<dbReference type="RefSeq" id="WP_188798676.1">
    <property type="nucleotide sequence ID" value="NZ_BMIZ01000001.1"/>
</dbReference>
<organism evidence="1 2">
    <name type="scientific">Dyella caseinilytica</name>
    <dbReference type="NCBI Taxonomy" id="1849581"/>
    <lineage>
        <taxon>Bacteria</taxon>
        <taxon>Pseudomonadati</taxon>
        <taxon>Pseudomonadota</taxon>
        <taxon>Gammaproteobacteria</taxon>
        <taxon>Lysobacterales</taxon>
        <taxon>Rhodanobacteraceae</taxon>
        <taxon>Dyella</taxon>
    </lineage>
</organism>
<proteinExistence type="predicted"/>
<reference evidence="1 2" key="1">
    <citation type="submission" date="2020-10" db="EMBL/GenBank/DDBJ databases">
        <title>Phylogeny of dyella-like bacteria.</title>
        <authorList>
            <person name="Fu J."/>
        </authorList>
    </citation>
    <scope>NUCLEOTIDE SEQUENCE [LARGE SCALE GENOMIC DNA]</scope>
    <source>
        <strain evidence="1 2">DHOB09</strain>
    </source>
</reference>
<keyword evidence="2" id="KW-1185">Reference proteome</keyword>
<evidence type="ECO:0000313" key="2">
    <source>
        <dbReference type="Proteomes" id="UP000663181"/>
    </source>
</evidence>
<name>A0ABX7GZN1_9GAMM</name>